<feature type="non-terminal residue" evidence="2">
    <location>
        <position position="1"/>
    </location>
</feature>
<protein>
    <submittedName>
        <fullName evidence="2">Uncharacterized protein</fullName>
    </submittedName>
</protein>
<keyword evidence="1" id="KW-0472">Membrane</keyword>
<organism evidence="2 3">
    <name type="scientific">Pristionchus fissidentatus</name>
    <dbReference type="NCBI Taxonomy" id="1538716"/>
    <lineage>
        <taxon>Eukaryota</taxon>
        <taxon>Metazoa</taxon>
        <taxon>Ecdysozoa</taxon>
        <taxon>Nematoda</taxon>
        <taxon>Chromadorea</taxon>
        <taxon>Rhabditida</taxon>
        <taxon>Rhabditina</taxon>
        <taxon>Diplogasteromorpha</taxon>
        <taxon>Diplogasteroidea</taxon>
        <taxon>Neodiplogasteridae</taxon>
        <taxon>Pristionchus</taxon>
    </lineage>
</organism>
<keyword evidence="1" id="KW-0812">Transmembrane</keyword>
<feature type="transmembrane region" description="Helical" evidence="1">
    <location>
        <begin position="69"/>
        <end position="87"/>
    </location>
</feature>
<sequence length="103" mass="11212">SVQGELGSMLQNSTPSQQHASALSLLRLLTMMFNTPSAQVFGAISDLFRGDSGSALDRFSGLQKTFLCTWPISAASSIFFCCIIKFYRNDVEKRKKSIIGAGL</sequence>
<keyword evidence="3" id="KW-1185">Reference proteome</keyword>
<reference evidence="2" key="1">
    <citation type="submission" date="2023-10" db="EMBL/GenBank/DDBJ databases">
        <title>Genome assembly of Pristionchus species.</title>
        <authorList>
            <person name="Yoshida K."/>
            <person name="Sommer R.J."/>
        </authorList>
    </citation>
    <scope>NUCLEOTIDE SEQUENCE</scope>
    <source>
        <strain evidence="2">RS5133</strain>
    </source>
</reference>
<dbReference type="AlphaFoldDB" id="A0AAV5WM35"/>
<dbReference type="Proteomes" id="UP001432322">
    <property type="component" value="Unassembled WGS sequence"/>
</dbReference>
<accession>A0AAV5WM35</accession>
<comment type="caution">
    <text evidence="2">The sequence shown here is derived from an EMBL/GenBank/DDBJ whole genome shotgun (WGS) entry which is preliminary data.</text>
</comment>
<evidence type="ECO:0000313" key="2">
    <source>
        <dbReference type="EMBL" id="GMT30897.1"/>
    </source>
</evidence>
<evidence type="ECO:0000256" key="1">
    <source>
        <dbReference type="SAM" id="Phobius"/>
    </source>
</evidence>
<dbReference type="EMBL" id="BTSY01000005">
    <property type="protein sequence ID" value="GMT30897.1"/>
    <property type="molecule type" value="Genomic_DNA"/>
</dbReference>
<name>A0AAV5WM35_9BILA</name>
<proteinExistence type="predicted"/>
<evidence type="ECO:0000313" key="3">
    <source>
        <dbReference type="Proteomes" id="UP001432322"/>
    </source>
</evidence>
<gene>
    <name evidence="2" type="ORF">PFISCL1PPCAC_22194</name>
</gene>
<keyword evidence="1" id="KW-1133">Transmembrane helix</keyword>